<comment type="subcellular location">
    <subcellularLocation>
        <location evidence="1">Cell outer membrane</location>
    </subcellularLocation>
</comment>
<evidence type="ECO:0000313" key="7">
    <source>
        <dbReference type="EMBL" id="WND03051.1"/>
    </source>
</evidence>
<evidence type="ECO:0000256" key="3">
    <source>
        <dbReference type="ARBA" id="ARBA00022729"/>
    </source>
</evidence>
<dbReference type="InterPro" id="IPR010583">
    <property type="entry name" value="MipA"/>
</dbReference>
<gene>
    <name evidence="7" type="ORF">QGN29_01565</name>
</gene>
<dbReference type="AlphaFoldDB" id="A0AA52H9C6"/>
<evidence type="ECO:0000313" key="8">
    <source>
        <dbReference type="Proteomes" id="UP001268683"/>
    </source>
</evidence>
<feature type="signal peptide" evidence="6">
    <location>
        <begin position="1"/>
        <end position="21"/>
    </location>
</feature>
<dbReference type="GO" id="GO:0009279">
    <property type="term" value="C:cell outer membrane"/>
    <property type="evidence" value="ECO:0007669"/>
    <property type="project" value="UniProtKB-SubCell"/>
</dbReference>
<reference evidence="7" key="1">
    <citation type="submission" date="2023-04" db="EMBL/GenBank/DDBJ databases">
        <title>Complete genome sequence of Temperatibacter marinus.</title>
        <authorList>
            <person name="Rong J.-C."/>
            <person name="Yi M.-L."/>
            <person name="Zhao Q."/>
        </authorList>
    </citation>
    <scope>NUCLEOTIDE SEQUENCE</scope>
    <source>
        <strain evidence="7">NBRC 110045</strain>
    </source>
</reference>
<keyword evidence="4" id="KW-0472">Membrane</keyword>
<evidence type="ECO:0000256" key="5">
    <source>
        <dbReference type="ARBA" id="ARBA00023237"/>
    </source>
</evidence>
<organism evidence="7 8">
    <name type="scientific">Temperatibacter marinus</name>
    <dbReference type="NCBI Taxonomy" id="1456591"/>
    <lineage>
        <taxon>Bacteria</taxon>
        <taxon>Pseudomonadati</taxon>
        <taxon>Pseudomonadota</taxon>
        <taxon>Alphaproteobacteria</taxon>
        <taxon>Kordiimonadales</taxon>
        <taxon>Temperatibacteraceae</taxon>
        <taxon>Temperatibacter</taxon>
    </lineage>
</organism>
<evidence type="ECO:0000256" key="4">
    <source>
        <dbReference type="ARBA" id="ARBA00023136"/>
    </source>
</evidence>
<evidence type="ECO:0000256" key="6">
    <source>
        <dbReference type="SAM" id="SignalP"/>
    </source>
</evidence>
<dbReference type="RefSeq" id="WP_310798900.1">
    <property type="nucleotide sequence ID" value="NZ_CP123872.1"/>
</dbReference>
<evidence type="ECO:0000256" key="1">
    <source>
        <dbReference type="ARBA" id="ARBA00004442"/>
    </source>
</evidence>
<dbReference type="Pfam" id="PF06629">
    <property type="entry name" value="MipA"/>
    <property type="match status" value="1"/>
</dbReference>
<dbReference type="PANTHER" id="PTHR38776:SF1">
    <property type="entry name" value="MLTA-INTERACTING PROTEIN-RELATED"/>
    <property type="match status" value="1"/>
</dbReference>
<name>A0AA52H9C6_9PROT</name>
<proteinExistence type="inferred from homology"/>
<sequence length="287" mass="31764">MKNHFCIFVFLLSGMAFPLKAQDFDIVEQFNNTIAIVQGGIDDLMDTKLMKGTRMKVGFAIGTTPDYQGSNNYSFRFLPMINIQYKDKWAMENGHFHYNLWRQGHWTAGPLASLNFGREERQNKVLAGIGNVGDTLDLGLFLKYSRRETGSVAEVKVRHGLSNGQGMRAELTVGQAFYKKGNLLLIGGLRAKYMAKKTMQTNFGISPEQASTSIYGLEAFEAKGGLSQIMSAIIAVREFPKKRFRIMGVLSYGHMLSSAANSPLVSGGKSVGDSSQFVFGTAITYNF</sequence>
<protein>
    <submittedName>
        <fullName evidence="7">MipA/OmpV family protein</fullName>
    </submittedName>
</protein>
<keyword evidence="3 6" id="KW-0732">Signal</keyword>
<keyword evidence="5" id="KW-0998">Cell outer membrane</keyword>
<keyword evidence="8" id="KW-1185">Reference proteome</keyword>
<accession>A0AA52H9C6</accession>
<dbReference type="KEGG" id="tmk:QGN29_01565"/>
<dbReference type="EMBL" id="CP123872">
    <property type="protein sequence ID" value="WND03051.1"/>
    <property type="molecule type" value="Genomic_DNA"/>
</dbReference>
<evidence type="ECO:0000256" key="2">
    <source>
        <dbReference type="ARBA" id="ARBA00005722"/>
    </source>
</evidence>
<comment type="similarity">
    <text evidence="2">Belongs to the MipA/OmpV family.</text>
</comment>
<feature type="chain" id="PRO_5041235892" evidence="6">
    <location>
        <begin position="22"/>
        <end position="287"/>
    </location>
</feature>
<dbReference type="PANTHER" id="PTHR38776">
    <property type="entry name" value="MLTA-INTERACTING PROTEIN-RELATED"/>
    <property type="match status" value="1"/>
</dbReference>
<dbReference type="Proteomes" id="UP001268683">
    <property type="component" value="Chromosome"/>
</dbReference>